<dbReference type="SUPFAM" id="SSF55008">
    <property type="entry name" value="HMA, heavy metal-associated domain"/>
    <property type="match status" value="2"/>
</dbReference>
<keyword evidence="3" id="KW-0449">Lipoprotein</keyword>
<accession>A0A061FTM9</accession>
<dbReference type="Gene3D" id="3.30.70.100">
    <property type="match status" value="2"/>
</dbReference>
<feature type="domain" description="HMA" evidence="7">
    <location>
        <begin position="104"/>
        <end position="167"/>
    </location>
</feature>
<dbReference type="OrthoDB" id="688249at2759"/>
<keyword evidence="1" id="KW-0488">Methylation</keyword>
<evidence type="ECO:0000256" key="1">
    <source>
        <dbReference type="ARBA" id="ARBA00022481"/>
    </source>
</evidence>
<evidence type="ECO:0000259" key="7">
    <source>
        <dbReference type="PROSITE" id="PS50846"/>
    </source>
</evidence>
<keyword evidence="4" id="KW-0636">Prenylation</keyword>
<dbReference type="InterPro" id="IPR006121">
    <property type="entry name" value="HMA_dom"/>
</dbReference>
<dbReference type="STRING" id="3641.A0A061FTM9"/>
<dbReference type="eggNOG" id="KOG1603">
    <property type="taxonomic scope" value="Eukaryota"/>
</dbReference>
<dbReference type="PANTHER" id="PTHR46195">
    <property type="entry name" value="HEAVY METAL-ASSOCIATED ISOPRENYLATED PLANT PROTEIN 7"/>
    <property type="match status" value="1"/>
</dbReference>
<proteinExistence type="inferred from homology"/>
<feature type="compositionally biased region" description="Basic and acidic residues" evidence="6">
    <location>
        <begin position="174"/>
        <end position="196"/>
    </location>
</feature>
<dbReference type="InParanoid" id="A0A061FTM9"/>
<dbReference type="AlphaFoldDB" id="A0A061FTM9"/>
<dbReference type="HOGENOM" id="CLU_039886_3_1_1"/>
<organism evidence="8 9">
    <name type="scientific">Theobroma cacao</name>
    <name type="common">Cacao</name>
    <name type="synonym">Cocoa</name>
    <dbReference type="NCBI Taxonomy" id="3641"/>
    <lineage>
        <taxon>Eukaryota</taxon>
        <taxon>Viridiplantae</taxon>
        <taxon>Streptophyta</taxon>
        <taxon>Embryophyta</taxon>
        <taxon>Tracheophyta</taxon>
        <taxon>Spermatophyta</taxon>
        <taxon>Magnoliopsida</taxon>
        <taxon>eudicotyledons</taxon>
        <taxon>Gunneridae</taxon>
        <taxon>Pentapetalae</taxon>
        <taxon>rosids</taxon>
        <taxon>malvids</taxon>
        <taxon>Malvales</taxon>
        <taxon>Malvaceae</taxon>
        <taxon>Byttnerioideae</taxon>
        <taxon>Theobroma</taxon>
    </lineage>
</organism>
<evidence type="ECO:0000313" key="8">
    <source>
        <dbReference type="EMBL" id="EOY20551.1"/>
    </source>
</evidence>
<dbReference type="Pfam" id="PF00403">
    <property type="entry name" value="HMA"/>
    <property type="match status" value="2"/>
</dbReference>
<keyword evidence="9" id="KW-1185">Reference proteome</keyword>
<dbReference type="Gramene" id="EOY20551">
    <property type="protein sequence ID" value="EOY20551"/>
    <property type="gene ID" value="TCM_011949"/>
</dbReference>
<evidence type="ECO:0000256" key="5">
    <source>
        <dbReference type="ARBA" id="ARBA00024045"/>
    </source>
</evidence>
<dbReference type="CDD" id="cd00371">
    <property type="entry name" value="HMA"/>
    <property type="match status" value="2"/>
</dbReference>
<dbReference type="GO" id="GO:0046872">
    <property type="term" value="F:metal ion binding"/>
    <property type="evidence" value="ECO:0007669"/>
    <property type="project" value="UniProtKB-KW"/>
</dbReference>
<dbReference type="PANTHER" id="PTHR46195:SF12">
    <property type="entry name" value="HEAVY METAL-ASSOCIATED ISOPRENYLATED PLANT PROTEIN 4"/>
    <property type="match status" value="1"/>
</dbReference>
<feature type="domain" description="HMA" evidence="7">
    <location>
        <begin position="15"/>
        <end position="81"/>
    </location>
</feature>
<evidence type="ECO:0000256" key="4">
    <source>
        <dbReference type="ARBA" id="ARBA00023289"/>
    </source>
</evidence>
<reference evidence="8 9" key="1">
    <citation type="journal article" date="2013" name="Genome Biol.">
        <title>The genome sequence of the most widely cultivated cacao type and its use to identify candidate genes regulating pod color.</title>
        <authorList>
            <person name="Motamayor J.C."/>
            <person name="Mockaitis K."/>
            <person name="Schmutz J."/>
            <person name="Haiminen N."/>
            <person name="Iii D.L."/>
            <person name="Cornejo O."/>
            <person name="Findley S.D."/>
            <person name="Zheng P."/>
            <person name="Utro F."/>
            <person name="Royaert S."/>
            <person name="Saski C."/>
            <person name="Jenkins J."/>
            <person name="Podicheti R."/>
            <person name="Zhao M."/>
            <person name="Scheffler B.E."/>
            <person name="Stack J.C."/>
            <person name="Feltus F.A."/>
            <person name="Mustiga G.M."/>
            <person name="Amores F."/>
            <person name="Phillips W."/>
            <person name="Marelli J.P."/>
            <person name="May G.D."/>
            <person name="Shapiro H."/>
            <person name="Ma J."/>
            <person name="Bustamante C.D."/>
            <person name="Schnell R.J."/>
            <person name="Main D."/>
            <person name="Gilbert D."/>
            <person name="Parida L."/>
            <person name="Kuhn D.N."/>
        </authorList>
    </citation>
    <scope>NUCLEOTIDE SEQUENCE [LARGE SCALE GENOMIC DNA]</scope>
    <source>
        <strain evidence="9">cv. Matina 1-6</strain>
    </source>
</reference>
<dbReference type="OMA" id="LHCPQCA"/>
<evidence type="ECO:0000256" key="2">
    <source>
        <dbReference type="ARBA" id="ARBA00022723"/>
    </source>
</evidence>
<dbReference type="Proteomes" id="UP000026915">
    <property type="component" value="Chromosome 3"/>
</dbReference>
<protein>
    <submittedName>
        <fullName evidence="8">Metal ion binding protein, putative</fullName>
    </submittedName>
</protein>
<dbReference type="PROSITE" id="PS50846">
    <property type="entry name" value="HMA_2"/>
    <property type="match status" value="2"/>
</dbReference>
<evidence type="ECO:0000313" key="9">
    <source>
        <dbReference type="Proteomes" id="UP000026915"/>
    </source>
</evidence>
<dbReference type="InterPro" id="IPR044577">
    <property type="entry name" value="HIPP4/7/8/17/18/19"/>
</dbReference>
<keyword evidence="2" id="KW-0479">Metal-binding</keyword>
<gene>
    <name evidence="8" type="ORF">TCM_011949</name>
</gene>
<feature type="region of interest" description="Disordered" evidence="6">
    <location>
        <begin position="170"/>
        <end position="212"/>
    </location>
</feature>
<evidence type="ECO:0000256" key="6">
    <source>
        <dbReference type="SAM" id="MobiDB-lite"/>
    </source>
</evidence>
<evidence type="ECO:0000256" key="3">
    <source>
        <dbReference type="ARBA" id="ARBA00023288"/>
    </source>
</evidence>
<comment type="similarity">
    <text evidence="5">Belongs to the HIPP family.</text>
</comment>
<sequence>MGDEKKKDKATTDGVITAVYKVNLHCRQCARKIKKPLIRTQGVHSVDVEIEKGEIKVKGVIDVIKIHKLIEKLSQKKVELVSPQIKEKAAATQTKVKETQEPILSTTLVKVHLHCDKCEQDLRKKLLKHKGIYSVKTDMKAQTLTVQGTIKSDDLLSYIRKNVHKHAEIVSSKTEAKEEKKEAKKDDVKDGAKSSEKTQVTEFKQQEKVEVKSKEGNTPYFVHYVYAPQLFSDENPNACSIL</sequence>
<name>A0A061FTM9_THECC</name>
<dbReference type="InterPro" id="IPR036163">
    <property type="entry name" value="HMA_dom_sf"/>
</dbReference>
<dbReference type="SMR" id="A0A061FTM9"/>
<dbReference type="KEGG" id="tcc:18603802"/>
<dbReference type="FunCoup" id="A0A061FTM9">
    <property type="interactions" value="23"/>
</dbReference>
<dbReference type="EMBL" id="CM001881">
    <property type="protein sequence ID" value="EOY20551.1"/>
    <property type="molecule type" value="Genomic_DNA"/>
</dbReference>
<dbReference type="Gramene" id="Tc03v2_t000030.1">
    <property type="protein sequence ID" value="Tc03v2_p000030.1"/>
    <property type="gene ID" value="Tc03v2_g000030"/>
</dbReference>